<keyword evidence="4" id="KW-1185">Reference proteome</keyword>
<feature type="repeat" description="TPR" evidence="1">
    <location>
        <begin position="172"/>
        <end position="205"/>
    </location>
</feature>
<dbReference type="PROSITE" id="PS51257">
    <property type="entry name" value="PROKAR_LIPOPROTEIN"/>
    <property type="match status" value="1"/>
</dbReference>
<proteinExistence type="predicted"/>
<feature type="signal peptide" evidence="2">
    <location>
        <begin position="1"/>
        <end position="18"/>
    </location>
</feature>
<dbReference type="SUPFAM" id="SSF48452">
    <property type="entry name" value="TPR-like"/>
    <property type="match status" value="1"/>
</dbReference>
<dbReference type="RefSeq" id="WP_089943564.1">
    <property type="nucleotide sequence ID" value="NZ_FNOI01000001.1"/>
</dbReference>
<gene>
    <name evidence="3" type="ORF">SAMN04488001_0384</name>
</gene>
<dbReference type="Gene3D" id="1.25.40.10">
    <property type="entry name" value="Tetratricopeptide repeat domain"/>
    <property type="match status" value="1"/>
</dbReference>
<dbReference type="STRING" id="670155.SAMN04488001_0384"/>
<keyword evidence="1" id="KW-0802">TPR repeat</keyword>
<dbReference type="OrthoDB" id="7819234at2"/>
<evidence type="ECO:0000313" key="4">
    <source>
        <dbReference type="Proteomes" id="UP000199441"/>
    </source>
</evidence>
<protein>
    <submittedName>
        <fullName evidence="3">TPR repeat-containing protein</fullName>
    </submittedName>
</protein>
<organism evidence="3 4">
    <name type="scientific">Litoreibacter albidus</name>
    <dbReference type="NCBI Taxonomy" id="670155"/>
    <lineage>
        <taxon>Bacteria</taxon>
        <taxon>Pseudomonadati</taxon>
        <taxon>Pseudomonadota</taxon>
        <taxon>Alphaproteobacteria</taxon>
        <taxon>Rhodobacterales</taxon>
        <taxon>Roseobacteraceae</taxon>
        <taxon>Litoreibacter</taxon>
    </lineage>
</organism>
<name>A0A1H2R5J8_9RHOB</name>
<dbReference type="PROSITE" id="PS50005">
    <property type="entry name" value="TPR"/>
    <property type="match status" value="1"/>
</dbReference>
<dbReference type="InterPro" id="IPR011990">
    <property type="entry name" value="TPR-like_helical_dom_sf"/>
</dbReference>
<keyword evidence="2" id="KW-0732">Signal</keyword>
<dbReference type="SMART" id="SM00028">
    <property type="entry name" value="TPR"/>
    <property type="match status" value="2"/>
</dbReference>
<sequence>MRHIKTGMLCLISVVALAACDKDGKGEYSKTLKNVNVIDESNLNNIMLTVADPNEAVVYFQKAVTEEPDRLDMQRGLGQSLLRAKRATEAGVIWSKIVKHPDATNDDRVFYANALVRQGEWKKAEKALDAVPPTYETFERYRLEAIIADTNKEWKKADSFYETAVGLTTTPGTVLNNWGFSKLSRGDYDEAERLFGEAITYDPSLFTAKNNMVLARGARKNYTLPIIQVTQVERAQLLHTMGLTAIKQGDIETGKALLDEAIETHPQHFEAAIRSLRTLES</sequence>
<dbReference type="Pfam" id="PF13432">
    <property type="entry name" value="TPR_16"/>
    <property type="match status" value="1"/>
</dbReference>
<evidence type="ECO:0000256" key="1">
    <source>
        <dbReference type="PROSITE-ProRule" id="PRU00339"/>
    </source>
</evidence>
<reference evidence="4" key="1">
    <citation type="submission" date="2016-10" db="EMBL/GenBank/DDBJ databases">
        <authorList>
            <person name="Varghese N."/>
            <person name="Submissions S."/>
        </authorList>
    </citation>
    <scope>NUCLEOTIDE SEQUENCE [LARGE SCALE GENOMIC DNA]</scope>
    <source>
        <strain evidence="4">DSM 26922</strain>
    </source>
</reference>
<dbReference type="EMBL" id="FNOI01000001">
    <property type="protein sequence ID" value="SDW14488.1"/>
    <property type="molecule type" value="Genomic_DNA"/>
</dbReference>
<accession>A0A1H2R5J8</accession>
<evidence type="ECO:0000256" key="2">
    <source>
        <dbReference type="SAM" id="SignalP"/>
    </source>
</evidence>
<dbReference type="Proteomes" id="UP000199441">
    <property type="component" value="Unassembled WGS sequence"/>
</dbReference>
<feature type="chain" id="PRO_5011696440" evidence="2">
    <location>
        <begin position="19"/>
        <end position="281"/>
    </location>
</feature>
<evidence type="ECO:0000313" key="3">
    <source>
        <dbReference type="EMBL" id="SDW14488.1"/>
    </source>
</evidence>
<dbReference type="AlphaFoldDB" id="A0A1H2R5J8"/>
<dbReference type="InterPro" id="IPR019734">
    <property type="entry name" value="TPR_rpt"/>
</dbReference>